<dbReference type="PIRSF" id="PIRSF034285">
    <property type="entry name" value="UCP034285"/>
    <property type="match status" value="1"/>
</dbReference>
<dbReference type="Gene3D" id="3.40.50.300">
    <property type="entry name" value="P-loop containing nucleotide triphosphate hydrolases"/>
    <property type="match status" value="1"/>
</dbReference>
<accession>A0ABZ2YRR5</accession>
<proteinExistence type="predicted"/>
<dbReference type="RefSeq" id="WP_341837305.1">
    <property type="nucleotide sequence ID" value="NZ_CP149822.1"/>
</dbReference>
<dbReference type="EMBL" id="CP149822">
    <property type="protein sequence ID" value="WZN42471.1"/>
    <property type="molecule type" value="Genomic_DNA"/>
</dbReference>
<name>A0ABZ2YRR5_9BACT</name>
<reference evidence="2" key="1">
    <citation type="submission" date="2024-03" db="EMBL/GenBank/DDBJ databases">
        <title>Chitinophaga horti sp. nov., isolated from garden soil.</title>
        <authorList>
            <person name="Lee D.S."/>
            <person name="Han D.M."/>
            <person name="Baek J.H."/>
            <person name="Choi D.G."/>
            <person name="Jeon J.H."/>
            <person name="Jeon C.O."/>
        </authorList>
    </citation>
    <scope>NUCLEOTIDE SEQUENCE [LARGE SCALE GENOMIC DNA]</scope>
    <source>
        <strain evidence="2">GPA1</strain>
    </source>
</reference>
<dbReference type="SUPFAM" id="SSF52540">
    <property type="entry name" value="P-loop containing nucleoside triphosphate hydrolases"/>
    <property type="match status" value="1"/>
</dbReference>
<keyword evidence="2" id="KW-1185">Reference proteome</keyword>
<protein>
    <submittedName>
        <fullName evidence="1">Error-prone repair protein ImuA</fullName>
    </submittedName>
</protein>
<dbReference type="InterPro" id="IPR027417">
    <property type="entry name" value="P-loop_NTPase"/>
</dbReference>
<evidence type="ECO:0000313" key="2">
    <source>
        <dbReference type="Proteomes" id="UP001485459"/>
    </source>
</evidence>
<gene>
    <name evidence="1" type="ORF">WJU16_05425</name>
</gene>
<dbReference type="Proteomes" id="UP001485459">
    <property type="component" value="Chromosome"/>
</dbReference>
<dbReference type="InterPro" id="IPR017026">
    <property type="entry name" value="ImuA"/>
</dbReference>
<evidence type="ECO:0000313" key="1">
    <source>
        <dbReference type="EMBL" id="WZN42471.1"/>
    </source>
</evidence>
<organism evidence="1 2">
    <name type="scientific">Chitinophaga pollutisoli</name>
    <dbReference type="NCBI Taxonomy" id="3133966"/>
    <lineage>
        <taxon>Bacteria</taxon>
        <taxon>Pseudomonadati</taxon>
        <taxon>Bacteroidota</taxon>
        <taxon>Chitinophagia</taxon>
        <taxon>Chitinophagales</taxon>
        <taxon>Chitinophagaceae</taxon>
        <taxon>Chitinophaga</taxon>
    </lineage>
</organism>
<sequence>MSKSSADIVNQLQAEINSIQGYKPAEAAVCRMGMGPVEAAFPNGIFPEAGIHEFITTCREGSAASEGFIAALLAKLLSKGGVAIWVSISHALFPPALVAYGVQPDRIVFINVERLKDALWVTEEALKCEGVAAVISEIRDLGFTESLRLQHAVEQSRITGFILRKSPRAIGSAACCARWRITPQPSRSVAGLPGIGYRRWNVALDKVRNGNTGNWLVEWSDSGLQVVPKETGLIIEERRNVG</sequence>